<name>A0ABR0NJZ6_GOSAR</name>
<protein>
    <submittedName>
        <fullName evidence="1">Uncharacterized protein</fullName>
    </submittedName>
</protein>
<comment type="caution">
    <text evidence="1">The sequence shown here is derived from an EMBL/GenBank/DDBJ whole genome shotgun (WGS) entry which is preliminary data.</text>
</comment>
<proteinExistence type="predicted"/>
<accession>A0ABR0NJZ6</accession>
<keyword evidence="2" id="KW-1185">Reference proteome</keyword>
<evidence type="ECO:0000313" key="1">
    <source>
        <dbReference type="EMBL" id="KAK5794972.1"/>
    </source>
</evidence>
<dbReference type="Proteomes" id="UP001358586">
    <property type="component" value="Chromosome 10"/>
</dbReference>
<organism evidence="1 2">
    <name type="scientific">Gossypium arboreum</name>
    <name type="common">Tree cotton</name>
    <name type="synonym">Gossypium nanking</name>
    <dbReference type="NCBI Taxonomy" id="29729"/>
    <lineage>
        <taxon>Eukaryota</taxon>
        <taxon>Viridiplantae</taxon>
        <taxon>Streptophyta</taxon>
        <taxon>Embryophyta</taxon>
        <taxon>Tracheophyta</taxon>
        <taxon>Spermatophyta</taxon>
        <taxon>Magnoliopsida</taxon>
        <taxon>eudicotyledons</taxon>
        <taxon>Gunneridae</taxon>
        <taxon>Pentapetalae</taxon>
        <taxon>rosids</taxon>
        <taxon>malvids</taxon>
        <taxon>Malvales</taxon>
        <taxon>Malvaceae</taxon>
        <taxon>Malvoideae</taxon>
        <taxon>Gossypium</taxon>
    </lineage>
</organism>
<gene>
    <name evidence="1" type="ORF">PVK06_036226</name>
</gene>
<dbReference type="EMBL" id="JARKNE010000010">
    <property type="protein sequence ID" value="KAK5794972.1"/>
    <property type="molecule type" value="Genomic_DNA"/>
</dbReference>
<sequence>MSLNSFSILINLAKPKSTSQLALSLANLTRLVLAGVPSDRPEELLMHLLVHSPALMRTMEGTRRLVINLCAWSTLSFRSIGIGIVVNVRGGGFKCGK</sequence>
<reference evidence="1 2" key="1">
    <citation type="submission" date="2023-03" db="EMBL/GenBank/DDBJ databases">
        <title>WGS of Gossypium arboreum.</title>
        <authorList>
            <person name="Yu D."/>
        </authorList>
    </citation>
    <scope>NUCLEOTIDE SEQUENCE [LARGE SCALE GENOMIC DNA]</scope>
    <source>
        <tissue evidence="1">Leaf</tissue>
    </source>
</reference>
<evidence type="ECO:0000313" key="2">
    <source>
        <dbReference type="Proteomes" id="UP001358586"/>
    </source>
</evidence>